<proteinExistence type="predicted"/>
<name>A0A2W5QPF4_VARPD</name>
<sequence length="94" mass="9542">MLACGAYAQSNPPGIAVPPSTPGIATDKAQQAGEARKMMRPSAGVKRAGGDMPRVAEGGAVGTDKAAMNGEMRAQTRDARRPGKPKPMPGGTPK</sequence>
<accession>A0A2W5QPF4</accession>
<evidence type="ECO:0000313" key="3">
    <source>
        <dbReference type="Proteomes" id="UP000249135"/>
    </source>
</evidence>
<reference evidence="2 3" key="1">
    <citation type="submission" date="2017-08" db="EMBL/GenBank/DDBJ databases">
        <title>Infants hospitalized years apart are colonized by the same room-sourced microbial strains.</title>
        <authorList>
            <person name="Brooks B."/>
            <person name="Olm M.R."/>
            <person name="Firek B.A."/>
            <person name="Baker R."/>
            <person name="Thomas B.C."/>
            <person name="Morowitz M.J."/>
            <person name="Banfield J.F."/>
        </authorList>
    </citation>
    <scope>NUCLEOTIDE SEQUENCE [LARGE SCALE GENOMIC DNA]</scope>
    <source>
        <strain evidence="2">S2_005_003_R2_41</strain>
    </source>
</reference>
<feature type="compositionally biased region" description="Pro residues" evidence="1">
    <location>
        <begin position="85"/>
        <end position="94"/>
    </location>
</feature>
<evidence type="ECO:0000313" key="2">
    <source>
        <dbReference type="EMBL" id="PZQ76755.1"/>
    </source>
</evidence>
<protein>
    <submittedName>
        <fullName evidence="2">Cell envelope biogenesis protein TolA</fullName>
    </submittedName>
</protein>
<dbReference type="AlphaFoldDB" id="A0A2W5QPF4"/>
<organism evidence="2 3">
    <name type="scientific">Variovorax paradoxus</name>
    <dbReference type="NCBI Taxonomy" id="34073"/>
    <lineage>
        <taxon>Bacteria</taxon>
        <taxon>Pseudomonadati</taxon>
        <taxon>Pseudomonadota</taxon>
        <taxon>Betaproteobacteria</taxon>
        <taxon>Burkholderiales</taxon>
        <taxon>Comamonadaceae</taxon>
        <taxon>Variovorax</taxon>
    </lineage>
</organism>
<dbReference type="Proteomes" id="UP000249135">
    <property type="component" value="Unassembled WGS sequence"/>
</dbReference>
<evidence type="ECO:0000256" key="1">
    <source>
        <dbReference type="SAM" id="MobiDB-lite"/>
    </source>
</evidence>
<feature type="region of interest" description="Disordered" evidence="1">
    <location>
        <begin position="1"/>
        <end position="94"/>
    </location>
</feature>
<gene>
    <name evidence="2" type="ORF">DI563_06155</name>
</gene>
<comment type="caution">
    <text evidence="2">The sequence shown here is derived from an EMBL/GenBank/DDBJ whole genome shotgun (WGS) entry which is preliminary data.</text>
</comment>
<dbReference type="EMBL" id="QFPP01000043">
    <property type="protein sequence ID" value="PZQ76755.1"/>
    <property type="molecule type" value="Genomic_DNA"/>
</dbReference>